<proteinExistence type="predicted"/>
<feature type="domain" description="Predicted 3'-5' exonuclease PolB-like" evidence="1">
    <location>
        <begin position="36"/>
        <end position="222"/>
    </location>
</feature>
<dbReference type="InterPro" id="IPR036397">
    <property type="entry name" value="RNaseH_sf"/>
</dbReference>
<dbReference type="Gene3D" id="3.30.420.10">
    <property type="entry name" value="Ribonuclease H-like superfamily/Ribonuclease H"/>
    <property type="match status" value="1"/>
</dbReference>
<name>A0A7C4DAR6_STAMA</name>
<dbReference type="InterPro" id="IPR019288">
    <property type="entry name" value="3'-5'_exonuclease_PolB-like"/>
</dbReference>
<evidence type="ECO:0000259" key="1">
    <source>
        <dbReference type="Pfam" id="PF10108"/>
    </source>
</evidence>
<dbReference type="Pfam" id="PF10108">
    <property type="entry name" value="DNA_pol_B_exo2"/>
    <property type="match status" value="1"/>
</dbReference>
<comment type="caution">
    <text evidence="2">The sequence shown here is derived from an EMBL/GenBank/DDBJ whole genome shotgun (WGS) entry which is preliminary data.</text>
</comment>
<accession>A0A7C4DAR6</accession>
<organism evidence="2">
    <name type="scientific">Staphylothermus marinus</name>
    <dbReference type="NCBI Taxonomy" id="2280"/>
    <lineage>
        <taxon>Archaea</taxon>
        <taxon>Thermoproteota</taxon>
        <taxon>Thermoprotei</taxon>
        <taxon>Desulfurococcales</taxon>
        <taxon>Desulfurococcaceae</taxon>
        <taxon>Staphylothermus</taxon>
    </lineage>
</organism>
<dbReference type="SUPFAM" id="SSF53098">
    <property type="entry name" value="Ribonuclease H-like"/>
    <property type="match status" value="1"/>
</dbReference>
<gene>
    <name evidence="2" type="ORF">ENU14_03290</name>
</gene>
<sequence>MKNRTKRKSLVRIYLDLETYRPIEKEAFIGENIILIGLLKDKPGFKYESFENFELEDKKRFKREKEILKQFYNYLKNLRENYNVEIIGFNILRFDIPLIISKSLRHNIVSDVFESELSEKRNILGNYVHEADFINNWWHNMYTIDIAQILLSFNKLYFKKLKLKDMAMKLKEKFNCEIKDLETQSLEGEMIAKLFENKRFDEIREKNKIDLEITRYVYLCLKKIFEKNCVTAVC</sequence>
<dbReference type="InterPro" id="IPR012337">
    <property type="entry name" value="RNaseH-like_sf"/>
</dbReference>
<dbReference type="EMBL" id="DTBJ01000022">
    <property type="protein sequence ID" value="HGM58597.1"/>
    <property type="molecule type" value="Genomic_DNA"/>
</dbReference>
<dbReference type="GO" id="GO:0003676">
    <property type="term" value="F:nucleic acid binding"/>
    <property type="evidence" value="ECO:0007669"/>
    <property type="project" value="InterPro"/>
</dbReference>
<evidence type="ECO:0000313" key="2">
    <source>
        <dbReference type="EMBL" id="HGM58597.1"/>
    </source>
</evidence>
<protein>
    <recommendedName>
        <fullName evidence="1">Predicted 3'-5' exonuclease PolB-like domain-containing protein</fullName>
    </recommendedName>
</protein>
<reference evidence="2" key="1">
    <citation type="journal article" date="2020" name="mSystems">
        <title>Genome- and Community-Level Interaction Insights into Carbon Utilization and Element Cycling Functions of Hydrothermarchaeota in Hydrothermal Sediment.</title>
        <authorList>
            <person name="Zhou Z."/>
            <person name="Liu Y."/>
            <person name="Xu W."/>
            <person name="Pan J."/>
            <person name="Luo Z.H."/>
            <person name="Li M."/>
        </authorList>
    </citation>
    <scope>NUCLEOTIDE SEQUENCE [LARGE SCALE GENOMIC DNA]</scope>
    <source>
        <strain evidence="2">SpSt-642</strain>
    </source>
</reference>
<dbReference type="AlphaFoldDB" id="A0A7C4DAR6"/>